<dbReference type="InterPro" id="IPR052034">
    <property type="entry name" value="NasD-like"/>
</dbReference>
<evidence type="ECO:0000256" key="16">
    <source>
        <dbReference type="PIRNR" id="PIRNR037149"/>
    </source>
</evidence>
<feature type="domain" description="Nitrite/sulphite reductase 4Fe-4S" evidence="19">
    <location>
        <begin position="629"/>
        <end position="767"/>
    </location>
</feature>
<keyword evidence="10" id="KW-0560">Oxidoreductase</keyword>
<evidence type="ECO:0000256" key="8">
    <source>
        <dbReference type="ARBA" id="ARBA00022723"/>
    </source>
</evidence>
<keyword evidence="13 16" id="KW-0534">Nitrate assimilation</keyword>
<dbReference type="RefSeq" id="WP_135766394.1">
    <property type="nucleotide sequence ID" value="NZ_RQET01000001.1"/>
</dbReference>
<evidence type="ECO:0000256" key="12">
    <source>
        <dbReference type="ARBA" id="ARBA00023014"/>
    </source>
</evidence>
<dbReference type="SUPFAM" id="SSF56014">
    <property type="entry name" value="Nitrite and sulphite reductase 4Fe-4S domain-like"/>
    <property type="match status" value="1"/>
</dbReference>
<dbReference type="GO" id="GO:0020037">
    <property type="term" value="F:heme binding"/>
    <property type="evidence" value="ECO:0007669"/>
    <property type="project" value="InterPro"/>
</dbReference>
<dbReference type="Gene3D" id="3.30.390.30">
    <property type="match status" value="1"/>
</dbReference>
<dbReference type="InterPro" id="IPR036136">
    <property type="entry name" value="Nit/Sulf_reduc_fer-like_dom_sf"/>
</dbReference>
<dbReference type="Gene3D" id="1.10.10.1100">
    <property type="entry name" value="BFD-like [2Fe-2S]-binding domain"/>
    <property type="match status" value="1"/>
</dbReference>
<feature type="binding site" evidence="17">
    <location>
        <position position="638"/>
    </location>
    <ligand>
        <name>[4Fe-4S] cluster</name>
        <dbReference type="ChEBI" id="CHEBI:49883"/>
    </ligand>
</feature>
<comment type="caution">
    <text evidence="24">The sequence shown here is derived from an EMBL/GenBank/DDBJ whole genome shotgun (WGS) entry which is preliminary data.</text>
</comment>
<dbReference type="PRINTS" id="PR00397">
    <property type="entry name" value="SIROHAEM"/>
</dbReference>
<dbReference type="GO" id="GO:0042128">
    <property type="term" value="P:nitrate assimilation"/>
    <property type="evidence" value="ECO:0007669"/>
    <property type="project" value="UniProtKB-UniRule"/>
</dbReference>
<dbReference type="CDD" id="cd19944">
    <property type="entry name" value="NirB_Fer2_BFD-like_2"/>
    <property type="match status" value="1"/>
</dbReference>
<evidence type="ECO:0000256" key="13">
    <source>
        <dbReference type="ARBA" id="ARBA00023063"/>
    </source>
</evidence>
<dbReference type="PIRSF" id="PIRSF037149">
    <property type="entry name" value="NirB"/>
    <property type="match status" value="1"/>
</dbReference>
<dbReference type="GO" id="GO:0051539">
    <property type="term" value="F:4 iron, 4 sulfur cluster binding"/>
    <property type="evidence" value="ECO:0007669"/>
    <property type="project" value="UniProtKB-KW"/>
</dbReference>
<dbReference type="GO" id="GO:0050660">
    <property type="term" value="F:flavin adenine dinucleotide binding"/>
    <property type="evidence" value="ECO:0007669"/>
    <property type="project" value="UniProtKB-UniRule"/>
</dbReference>
<keyword evidence="25" id="KW-1185">Reference proteome</keyword>
<dbReference type="AlphaFoldDB" id="A0A4R9GLS8"/>
<evidence type="ECO:0000256" key="4">
    <source>
        <dbReference type="ARBA" id="ARBA00022485"/>
    </source>
</evidence>
<dbReference type="Gene3D" id="3.30.413.10">
    <property type="entry name" value="Sulfite Reductase Hemoprotein, domain 1"/>
    <property type="match status" value="1"/>
</dbReference>
<organism evidence="24 25">
    <name type="scientific">Leptospira fletcheri</name>
    <dbReference type="NCBI Taxonomy" id="2484981"/>
    <lineage>
        <taxon>Bacteria</taxon>
        <taxon>Pseudomonadati</taxon>
        <taxon>Spirochaetota</taxon>
        <taxon>Spirochaetia</taxon>
        <taxon>Leptospirales</taxon>
        <taxon>Leptospiraceae</taxon>
        <taxon>Leptospira</taxon>
    </lineage>
</organism>
<evidence type="ECO:0000259" key="22">
    <source>
        <dbReference type="Pfam" id="PF07992"/>
    </source>
</evidence>
<feature type="binding site" description="axial binding residue" evidence="17">
    <location>
        <position position="682"/>
    </location>
    <ligand>
        <name>siroheme</name>
        <dbReference type="ChEBI" id="CHEBI:60052"/>
    </ligand>
    <ligandPart>
        <name>Fe</name>
        <dbReference type="ChEBI" id="CHEBI:18248"/>
    </ligandPart>
</feature>
<evidence type="ECO:0000256" key="14">
    <source>
        <dbReference type="ARBA" id="ARBA00034078"/>
    </source>
</evidence>
<comment type="similarity">
    <text evidence="3">Belongs to the nitrite and sulfite reductase 4Fe-4S domain family.</text>
</comment>
<comment type="cofactor">
    <cofactor evidence="1 16">
        <name>FAD</name>
        <dbReference type="ChEBI" id="CHEBI:57692"/>
    </cofactor>
</comment>
<keyword evidence="6 16" id="KW-0285">Flavoprotein</keyword>
<feature type="binding site" evidence="17">
    <location>
        <position position="678"/>
    </location>
    <ligand>
        <name>[4Fe-4S] cluster</name>
        <dbReference type="ChEBI" id="CHEBI:49883"/>
    </ligand>
</feature>
<keyword evidence="11 17" id="KW-0408">Iron</keyword>
<dbReference type="EMBL" id="RQET01000001">
    <property type="protein sequence ID" value="TGK14053.1"/>
    <property type="molecule type" value="Genomic_DNA"/>
</dbReference>
<dbReference type="PROSITE" id="PS00365">
    <property type="entry name" value="NIR_SIR"/>
    <property type="match status" value="1"/>
</dbReference>
<evidence type="ECO:0000256" key="15">
    <source>
        <dbReference type="ARBA" id="ARBA00064211"/>
    </source>
</evidence>
<evidence type="ECO:0000256" key="5">
    <source>
        <dbReference type="ARBA" id="ARBA00022617"/>
    </source>
</evidence>
<dbReference type="CDD" id="cd19943">
    <property type="entry name" value="NirB_Fer2_BFD-like_1"/>
    <property type="match status" value="1"/>
</dbReference>
<dbReference type="Pfam" id="PF04324">
    <property type="entry name" value="Fer2_BFD"/>
    <property type="match status" value="1"/>
</dbReference>
<dbReference type="GO" id="GO:0046872">
    <property type="term" value="F:metal ion binding"/>
    <property type="evidence" value="ECO:0007669"/>
    <property type="project" value="UniProtKB-KW"/>
</dbReference>
<evidence type="ECO:0000256" key="10">
    <source>
        <dbReference type="ARBA" id="ARBA00023002"/>
    </source>
</evidence>
<dbReference type="InterPro" id="IPR041854">
    <property type="entry name" value="BFD-like_2Fe2S-bd_dom_sf"/>
</dbReference>
<dbReference type="FunFam" id="3.50.50.60:FF:000033">
    <property type="entry name" value="Nitrite reductase [NAD(P)H], large subunit"/>
    <property type="match status" value="1"/>
</dbReference>
<evidence type="ECO:0000256" key="6">
    <source>
        <dbReference type="ARBA" id="ARBA00022630"/>
    </source>
</evidence>
<name>A0A4R9GLS8_9LEPT</name>
<keyword evidence="12 17" id="KW-0411">Iron-sulfur</keyword>
<dbReference type="InterPro" id="IPR016156">
    <property type="entry name" value="FAD/NAD-linked_Rdtase_dimer_sf"/>
</dbReference>
<dbReference type="PANTHER" id="PTHR43809">
    <property type="entry name" value="NITRITE REDUCTASE (NADH) LARGE SUBUNIT"/>
    <property type="match status" value="1"/>
</dbReference>
<evidence type="ECO:0000256" key="3">
    <source>
        <dbReference type="ARBA" id="ARBA00010429"/>
    </source>
</evidence>
<keyword evidence="8 17" id="KW-0479">Metal-binding</keyword>
<dbReference type="Pfam" id="PF18267">
    <property type="entry name" value="Rubredoxin_C"/>
    <property type="match status" value="1"/>
</dbReference>
<evidence type="ECO:0000256" key="18">
    <source>
        <dbReference type="SAM" id="MobiDB-lite"/>
    </source>
</evidence>
<keyword evidence="9 16" id="KW-0274">FAD</keyword>
<dbReference type="FunFam" id="3.30.413.10:FF:000007">
    <property type="entry name" value="Nitrite reductase [NAD(P)H] large subunit"/>
    <property type="match status" value="1"/>
</dbReference>
<dbReference type="PANTHER" id="PTHR43809:SF1">
    <property type="entry name" value="NITRITE REDUCTASE (NADH) LARGE SUBUNIT"/>
    <property type="match status" value="1"/>
</dbReference>
<dbReference type="Gene3D" id="3.50.50.60">
    <property type="entry name" value="FAD/NAD(P)-binding domain"/>
    <property type="match status" value="2"/>
</dbReference>
<dbReference type="FunFam" id="1.10.10.1100:FF:000002">
    <property type="entry name" value="Nitrite reductase large subunit"/>
    <property type="match status" value="1"/>
</dbReference>
<feature type="binding site" evidence="17">
    <location>
        <position position="644"/>
    </location>
    <ligand>
        <name>[4Fe-4S] cluster</name>
        <dbReference type="ChEBI" id="CHEBI:49883"/>
    </ligand>
</feature>
<dbReference type="InterPro" id="IPR023753">
    <property type="entry name" value="FAD/NAD-binding_dom"/>
</dbReference>
<reference evidence="24" key="1">
    <citation type="journal article" date="2019" name="PLoS Negl. Trop. Dis.">
        <title>Revisiting the worldwide diversity of Leptospira species in the environment.</title>
        <authorList>
            <person name="Vincent A.T."/>
            <person name="Schiettekatte O."/>
            <person name="Bourhy P."/>
            <person name="Veyrier F.J."/>
            <person name="Picardeau M."/>
        </authorList>
    </citation>
    <scope>NUCLEOTIDE SEQUENCE [LARGE SCALE GENOMIC DNA]</scope>
    <source>
        <strain evidence="24">SSW15</strain>
    </source>
</reference>
<dbReference type="GO" id="GO:0050661">
    <property type="term" value="F:NADP binding"/>
    <property type="evidence" value="ECO:0007669"/>
    <property type="project" value="UniProtKB-UniRule"/>
</dbReference>
<protein>
    <submittedName>
        <fullName evidence="24">Nitrite reductase large subunit</fullName>
    </submittedName>
</protein>
<dbReference type="PRINTS" id="PR00368">
    <property type="entry name" value="FADPNR"/>
</dbReference>
<proteinExistence type="inferred from homology"/>
<dbReference type="InterPro" id="IPR045854">
    <property type="entry name" value="NO2/SO3_Rdtase_4Fe4S_sf"/>
</dbReference>
<dbReference type="InterPro" id="IPR017121">
    <property type="entry name" value="Nitrite_Rdtase_lsu"/>
</dbReference>
<dbReference type="SUPFAM" id="SSF55124">
    <property type="entry name" value="Nitrite/Sulfite reductase N-terminal domain-like"/>
    <property type="match status" value="1"/>
</dbReference>
<feature type="binding site" evidence="17">
    <location>
        <position position="682"/>
    </location>
    <ligand>
        <name>[4Fe-4S] cluster</name>
        <dbReference type="ChEBI" id="CHEBI:49883"/>
    </ligand>
</feature>
<feature type="domain" description="FAD/NAD(P)-binding" evidence="22">
    <location>
        <begin position="5"/>
        <end position="283"/>
    </location>
</feature>
<dbReference type="InterPro" id="IPR036188">
    <property type="entry name" value="FAD/NAD-bd_sf"/>
</dbReference>
<comment type="cofactor">
    <cofactor evidence="17">
        <name>siroheme</name>
        <dbReference type="ChEBI" id="CHEBI:60052"/>
    </cofactor>
    <text evidence="17">Binds 1 siroheme per subunit.</text>
</comment>
<evidence type="ECO:0000256" key="7">
    <source>
        <dbReference type="ARBA" id="ARBA00022714"/>
    </source>
</evidence>
<evidence type="ECO:0000313" key="24">
    <source>
        <dbReference type="EMBL" id="TGK14053.1"/>
    </source>
</evidence>
<evidence type="ECO:0000256" key="1">
    <source>
        <dbReference type="ARBA" id="ARBA00001974"/>
    </source>
</evidence>
<dbReference type="InterPro" id="IPR006066">
    <property type="entry name" value="NO2/SO3_Rdtase_FeS/sirohaem_BS"/>
</dbReference>
<dbReference type="InterPro" id="IPR012744">
    <property type="entry name" value="Nitri_red_NirB"/>
</dbReference>
<comment type="cofactor">
    <cofactor evidence="17">
        <name>[4Fe-4S] cluster</name>
        <dbReference type="ChEBI" id="CHEBI:49883"/>
    </cofactor>
    <text evidence="17">Binds 1 [4Fe-4S] cluster per subunit.</text>
</comment>
<feature type="region of interest" description="Disordered" evidence="18">
    <location>
        <begin position="813"/>
        <end position="841"/>
    </location>
</feature>
<dbReference type="GO" id="GO:0098809">
    <property type="term" value="F:nitrite reductase activity"/>
    <property type="evidence" value="ECO:0007669"/>
    <property type="project" value="InterPro"/>
</dbReference>
<dbReference type="InterPro" id="IPR005117">
    <property type="entry name" value="NiRdtase/SiRdtase_haem-b_fer"/>
</dbReference>
<dbReference type="PRINTS" id="PR00411">
    <property type="entry name" value="PNDRDTASEI"/>
</dbReference>
<dbReference type="GO" id="GO:0015980">
    <property type="term" value="P:energy derivation by oxidation of organic compounds"/>
    <property type="evidence" value="ECO:0007669"/>
    <property type="project" value="UniProtKB-ARBA"/>
</dbReference>
<evidence type="ECO:0000259" key="20">
    <source>
        <dbReference type="Pfam" id="PF03460"/>
    </source>
</evidence>
<dbReference type="GO" id="GO:0051537">
    <property type="term" value="F:2 iron, 2 sulfur cluster binding"/>
    <property type="evidence" value="ECO:0007669"/>
    <property type="project" value="UniProtKB-KW"/>
</dbReference>
<dbReference type="OrthoDB" id="9803192at2"/>
<dbReference type="SUPFAM" id="SSF51905">
    <property type="entry name" value="FAD/NAD(P)-binding domain"/>
    <property type="match status" value="2"/>
</dbReference>
<dbReference type="Proteomes" id="UP000298458">
    <property type="component" value="Unassembled WGS sequence"/>
</dbReference>
<dbReference type="NCBIfam" id="TIGR02374">
    <property type="entry name" value="nitri_red_nirB"/>
    <property type="match status" value="1"/>
</dbReference>
<evidence type="ECO:0000256" key="2">
    <source>
        <dbReference type="ARBA" id="ARBA00005096"/>
    </source>
</evidence>
<dbReference type="InterPro" id="IPR041575">
    <property type="entry name" value="Rubredoxin_C"/>
</dbReference>
<feature type="domain" description="Nitrite/Sulfite reductase ferredoxin-like" evidence="20">
    <location>
        <begin position="557"/>
        <end position="619"/>
    </location>
</feature>
<sequence length="841" mass="93042">MNKRKLVIIGNGMVGHRFSEKLVEFGGADKFEITVLGEEPRRAYDRVHLSEYFSNRSAEDLYLCQPDWYRANGIRLLLSEPAVSLDSVRRIVTTSAGTELPFDELIFATGSAPFVPNFEGIDKKGIFVYRTIEDLENILTYGKGIRKAAVMGGGLLGLEAAKALLDLGKETHVVEFAERLMPRQLDDSASSILRSRIEELGVTIHLEKQTEKALGESELEGLQFKDGSSLDVEMLVVSAGIRPRDELAKRSGIQVGERGGILIDDHLKTNVYGIYAIGEVALHKGFVYGLVAPGYEMAEILAYNLCSPINAPKSYTGSDLSTKLKLIGVDVASFGDGLGQSEHIPIVFKNPRSGVYKKLVISPDGKTLLGGILVGDVKSYGNLLSLYLNKIELPSEPETLIVGSVSAENLFGADSLPDDAKICSCNNVSKGDILKAIREKSCTDVQSLKECSKAGTGCGGCLPQVNSLLKTELKAQGKVISEHLCEHFKFSRQELFQVIKVKGLKSYAEVLRSEGNGDGCEICKPAVASILASTWNEPILKHREIQDTNDKFLANIQKGGTYSIVPRIPGGEITPENLIRIGEVAKKYDLYCKITGGQRIDLLGAKLDDLPSIWEDLVKYGFESGHAYGKAMRTVKSCVGSTWCRYGVQDSTAFAIRIEERYRGIRAPHKMKSAVSGCIRECAEARGKDFGIIATEKGWNLYVGGNGGVNPKHAILLAEDLDEDTCIRYIDRFIMFYIRTADRLMRTSTWLEQLEGGIEYLKDVIINDRLGINSQLEEEMDRLVDTYVCEWKDVVENPEKRAKFKHFINSESSDPTVRFQEERGQKRPAEHRTHRAEAVLK</sequence>
<evidence type="ECO:0000256" key="11">
    <source>
        <dbReference type="ARBA" id="ARBA00023004"/>
    </source>
</evidence>
<dbReference type="Pfam" id="PF07992">
    <property type="entry name" value="Pyr_redox_2"/>
    <property type="match status" value="1"/>
</dbReference>
<accession>A0A4R9GLS8</accession>
<comment type="subunit">
    <text evidence="15">Homodimer which associates with NirD.</text>
</comment>
<evidence type="ECO:0000259" key="21">
    <source>
        <dbReference type="Pfam" id="PF04324"/>
    </source>
</evidence>
<keyword evidence="5 17" id="KW-0349">Heme</keyword>
<feature type="domain" description="NADH-rubredoxin oxidoreductase C-terminal" evidence="23">
    <location>
        <begin position="321"/>
        <end position="386"/>
    </location>
</feature>
<evidence type="ECO:0000259" key="19">
    <source>
        <dbReference type="Pfam" id="PF01077"/>
    </source>
</evidence>
<keyword evidence="4 17" id="KW-0004">4Fe-4S</keyword>
<evidence type="ECO:0000256" key="9">
    <source>
        <dbReference type="ARBA" id="ARBA00022827"/>
    </source>
</evidence>
<dbReference type="NCBIfam" id="NF011565">
    <property type="entry name" value="PRK14989.1"/>
    <property type="match status" value="1"/>
</dbReference>
<evidence type="ECO:0000259" key="23">
    <source>
        <dbReference type="Pfam" id="PF18267"/>
    </source>
</evidence>
<evidence type="ECO:0000313" key="25">
    <source>
        <dbReference type="Proteomes" id="UP000298458"/>
    </source>
</evidence>
<dbReference type="Pfam" id="PF03460">
    <property type="entry name" value="NIR_SIR_ferr"/>
    <property type="match status" value="1"/>
</dbReference>
<gene>
    <name evidence="24" type="ORF">EHO60_01540</name>
</gene>
<evidence type="ECO:0000256" key="17">
    <source>
        <dbReference type="PIRSR" id="PIRSR037149-1"/>
    </source>
</evidence>
<keyword evidence="7" id="KW-0001">2Fe-2S</keyword>
<dbReference type="InterPro" id="IPR006067">
    <property type="entry name" value="NO2/SO3_Rdtase_4Fe4S_dom"/>
</dbReference>
<dbReference type="Pfam" id="PF01077">
    <property type="entry name" value="NIR_SIR"/>
    <property type="match status" value="1"/>
</dbReference>
<dbReference type="InterPro" id="IPR007419">
    <property type="entry name" value="BFD-like_2Fe2S-bd_dom"/>
</dbReference>
<dbReference type="UniPathway" id="UPA00653"/>
<feature type="compositionally biased region" description="Basic and acidic residues" evidence="18">
    <location>
        <begin position="819"/>
        <end position="841"/>
    </location>
</feature>
<feature type="domain" description="BFD-like [2Fe-2S]-binding" evidence="21">
    <location>
        <begin position="422"/>
        <end position="470"/>
    </location>
</feature>
<comment type="cofactor">
    <cofactor evidence="14">
        <name>[2Fe-2S] cluster</name>
        <dbReference type="ChEBI" id="CHEBI:190135"/>
    </cofactor>
</comment>
<comment type="pathway">
    <text evidence="2">Nitrogen metabolism; nitrate reduction (assimilation).</text>
</comment>